<name>A0A846LQP2_9ACTN</name>
<organism evidence="3 4">
    <name type="scientific">Modestobacter marinus</name>
    <dbReference type="NCBI Taxonomy" id="477641"/>
    <lineage>
        <taxon>Bacteria</taxon>
        <taxon>Bacillati</taxon>
        <taxon>Actinomycetota</taxon>
        <taxon>Actinomycetes</taxon>
        <taxon>Geodermatophilales</taxon>
        <taxon>Geodermatophilaceae</taxon>
        <taxon>Modestobacter</taxon>
    </lineage>
</organism>
<dbReference type="RefSeq" id="WP_166755774.1">
    <property type="nucleotide sequence ID" value="NZ_BAABJU010000023.1"/>
</dbReference>
<feature type="compositionally biased region" description="Gly residues" evidence="1">
    <location>
        <begin position="51"/>
        <end position="72"/>
    </location>
</feature>
<proteinExistence type="predicted"/>
<dbReference type="AlphaFoldDB" id="A0A846LQP2"/>
<feature type="region of interest" description="Disordered" evidence="1">
    <location>
        <begin position="25"/>
        <end position="76"/>
    </location>
</feature>
<dbReference type="EMBL" id="JAAMPA010000001">
    <property type="protein sequence ID" value="NIH68582.1"/>
    <property type="molecule type" value="Genomic_DNA"/>
</dbReference>
<evidence type="ECO:0008006" key="5">
    <source>
        <dbReference type="Google" id="ProtNLM"/>
    </source>
</evidence>
<accession>A0A846LQP2</accession>
<sequence length="203" mass="20549">MTIRTAVAALALTLALPLAACGTTDSATASTSTADTSTTATDSSTTTSGTTGSGTTGPGGGMPAGGEGGPGGSVDVSSVTTEEELVALVQDAYGDAGLGLHRGHQPVEDVLDEVLGITHDELHVRMDSGQNLATVAEDLDIDPQELIDAMVAEYSPAIDTLLADGTITQAEADQYLADLETAFEFRVTWDGEEATPTYAGLDA</sequence>
<evidence type="ECO:0000313" key="4">
    <source>
        <dbReference type="Proteomes" id="UP000552836"/>
    </source>
</evidence>
<dbReference type="Proteomes" id="UP000552836">
    <property type="component" value="Unassembled WGS sequence"/>
</dbReference>
<reference evidence="3 4" key="1">
    <citation type="submission" date="2020-02" db="EMBL/GenBank/DDBJ databases">
        <title>Sequencing the genomes of 1000 actinobacteria strains.</title>
        <authorList>
            <person name="Klenk H.-P."/>
        </authorList>
    </citation>
    <scope>NUCLEOTIDE SEQUENCE [LARGE SCALE GENOMIC DNA]</scope>
    <source>
        <strain evidence="3 4">DSM 45201</strain>
    </source>
</reference>
<protein>
    <recommendedName>
        <fullName evidence="5">Lipoprotein</fullName>
    </recommendedName>
</protein>
<evidence type="ECO:0000256" key="2">
    <source>
        <dbReference type="SAM" id="SignalP"/>
    </source>
</evidence>
<gene>
    <name evidence="3" type="ORF">FB380_003028</name>
</gene>
<feature type="signal peptide" evidence="2">
    <location>
        <begin position="1"/>
        <end position="20"/>
    </location>
</feature>
<evidence type="ECO:0000313" key="3">
    <source>
        <dbReference type="EMBL" id="NIH68582.1"/>
    </source>
</evidence>
<feature type="compositionally biased region" description="Low complexity" evidence="1">
    <location>
        <begin position="25"/>
        <end position="50"/>
    </location>
</feature>
<keyword evidence="2" id="KW-0732">Signal</keyword>
<comment type="caution">
    <text evidence="3">The sequence shown here is derived from an EMBL/GenBank/DDBJ whole genome shotgun (WGS) entry which is preliminary data.</text>
</comment>
<feature type="chain" id="PRO_5039672954" description="Lipoprotein" evidence="2">
    <location>
        <begin position="21"/>
        <end position="203"/>
    </location>
</feature>
<evidence type="ECO:0000256" key="1">
    <source>
        <dbReference type="SAM" id="MobiDB-lite"/>
    </source>
</evidence>